<dbReference type="InterPro" id="IPR017946">
    <property type="entry name" value="PLC-like_Pdiesterase_TIM-brl"/>
</dbReference>
<dbReference type="Proteomes" id="UP000290624">
    <property type="component" value="Unassembled WGS sequence"/>
</dbReference>
<evidence type="ECO:0000256" key="1">
    <source>
        <dbReference type="SAM" id="MobiDB-lite"/>
    </source>
</evidence>
<dbReference type="InterPro" id="IPR030395">
    <property type="entry name" value="GP_PDE_dom"/>
</dbReference>
<sequence length="277" mass="30255">MATPTSTSDAAAPTARNLRARREHRNGGGRRACHDGVVTKVWAHRGASGSAPENTLPAFELAIEQGADGLEFDVQLTRDDFVVVIHDETLERTTNGNGWVADHSLDDLKRLDASAGHDGFAGVTIPTLEELFTLVASADVRLNVELKNSRIPYQGMEERVIALIDQFGLRERVILSSFDHNSLRGLAEAGVGMPLGVLYSEPLWRPWNYAVKLGASALHPSLAATRHKTVERSHENGLEVNVWTVNEAEDMERVAECGVDALITNHPELARSVLDAR</sequence>
<comment type="caution">
    <text evidence="3">The sequence shown here is derived from an EMBL/GenBank/DDBJ whole genome shotgun (WGS) entry which is preliminary data.</text>
</comment>
<gene>
    <name evidence="3" type="ORF">C1706_05260</name>
</gene>
<dbReference type="CDD" id="cd08563">
    <property type="entry name" value="GDPD_TtGDE_like"/>
    <property type="match status" value="1"/>
</dbReference>
<evidence type="ECO:0000259" key="2">
    <source>
        <dbReference type="PROSITE" id="PS51704"/>
    </source>
</evidence>
<dbReference type="EMBL" id="PPCV01000003">
    <property type="protein sequence ID" value="RXW32574.1"/>
    <property type="molecule type" value="Genomic_DNA"/>
</dbReference>
<organism evidence="3 4">
    <name type="scientific">Propioniciclava flava</name>
    <dbReference type="NCBI Taxonomy" id="2072026"/>
    <lineage>
        <taxon>Bacteria</taxon>
        <taxon>Bacillati</taxon>
        <taxon>Actinomycetota</taxon>
        <taxon>Actinomycetes</taxon>
        <taxon>Propionibacteriales</taxon>
        <taxon>Propionibacteriaceae</taxon>
        <taxon>Propioniciclava</taxon>
    </lineage>
</organism>
<dbReference type="AlphaFoldDB" id="A0A4Q2EJE7"/>
<dbReference type="SUPFAM" id="SSF51695">
    <property type="entry name" value="PLC-like phosphodiesterases"/>
    <property type="match status" value="1"/>
</dbReference>
<feature type="region of interest" description="Disordered" evidence="1">
    <location>
        <begin position="1"/>
        <end position="32"/>
    </location>
</feature>
<protein>
    <recommendedName>
        <fullName evidence="2">GP-PDE domain-containing protein</fullName>
    </recommendedName>
</protein>
<name>A0A4Q2EJE7_9ACTN</name>
<evidence type="ECO:0000313" key="4">
    <source>
        <dbReference type="Proteomes" id="UP000290624"/>
    </source>
</evidence>
<dbReference type="GO" id="GO:0006629">
    <property type="term" value="P:lipid metabolic process"/>
    <property type="evidence" value="ECO:0007669"/>
    <property type="project" value="InterPro"/>
</dbReference>
<dbReference type="Pfam" id="PF03009">
    <property type="entry name" value="GDPD"/>
    <property type="match status" value="1"/>
</dbReference>
<keyword evidence="4" id="KW-1185">Reference proteome</keyword>
<dbReference type="OrthoDB" id="9758957at2"/>
<reference evidence="3 4" key="1">
    <citation type="submission" date="2018-01" db="EMBL/GenBank/DDBJ databases">
        <title>Lactibacter flavus gen. nov., sp. nov., a novel bacterium of the family Propionibacteriaceae isolated from raw milk and dairy products.</title>
        <authorList>
            <person name="Wenning M."/>
            <person name="Breitenwieser F."/>
            <person name="Huptas C."/>
            <person name="von Neubeck M."/>
            <person name="Busse H.-J."/>
            <person name="Scherer S."/>
        </authorList>
    </citation>
    <scope>NUCLEOTIDE SEQUENCE [LARGE SCALE GENOMIC DNA]</scope>
    <source>
        <strain evidence="3 4">VG341</strain>
    </source>
</reference>
<evidence type="ECO:0000313" key="3">
    <source>
        <dbReference type="EMBL" id="RXW32574.1"/>
    </source>
</evidence>
<dbReference type="GO" id="GO:0008081">
    <property type="term" value="F:phosphoric diester hydrolase activity"/>
    <property type="evidence" value="ECO:0007669"/>
    <property type="project" value="InterPro"/>
</dbReference>
<feature type="compositionally biased region" description="Low complexity" evidence="1">
    <location>
        <begin position="1"/>
        <end position="15"/>
    </location>
</feature>
<dbReference type="Gene3D" id="3.20.20.190">
    <property type="entry name" value="Phosphatidylinositol (PI) phosphodiesterase"/>
    <property type="match status" value="1"/>
</dbReference>
<dbReference type="PROSITE" id="PS51704">
    <property type="entry name" value="GP_PDE"/>
    <property type="match status" value="1"/>
</dbReference>
<proteinExistence type="predicted"/>
<dbReference type="PANTHER" id="PTHR46211:SF1">
    <property type="entry name" value="GLYCEROPHOSPHODIESTER PHOSPHODIESTERASE, CYTOPLASMIC"/>
    <property type="match status" value="1"/>
</dbReference>
<feature type="domain" description="GP-PDE" evidence="2">
    <location>
        <begin position="39"/>
        <end position="274"/>
    </location>
</feature>
<feature type="compositionally biased region" description="Basic residues" evidence="1">
    <location>
        <begin position="18"/>
        <end position="28"/>
    </location>
</feature>
<accession>A0A4Q2EJE7</accession>
<dbReference type="PANTHER" id="PTHR46211">
    <property type="entry name" value="GLYCEROPHOSPHORYL DIESTER PHOSPHODIESTERASE"/>
    <property type="match status" value="1"/>
</dbReference>